<evidence type="ECO:0000313" key="3">
    <source>
        <dbReference type="Proteomes" id="UP000053237"/>
    </source>
</evidence>
<accession>A0A024FWL9</accession>
<comment type="caution">
    <text evidence="2">The sequence shown here is derived from an EMBL/GenBank/DDBJ whole genome shotgun (WGS) entry which is preliminary data.</text>
</comment>
<evidence type="ECO:0000256" key="1">
    <source>
        <dbReference type="SAM" id="MobiDB-lite"/>
    </source>
</evidence>
<feature type="compositionally biased region" description="Basic and acidic residues" evidence="1">
    <location>
        <begin position="1"/>
        <end position="23"/>
    </location>
</feature>
<sequence>MGVEENRHLQEHLHRKDLSLDANKKKRMSRSGSSNKQADKSFQGRNRGGKVLLILKQLEVIMLIMEERRKKTGRRMTTRNMGAKHVLVAMVGVVKDLTTYLEAIQSAKVEK</sequence>
<feature type="region of interest" description="Disordered" evidence="1">
    <location>
        <begin position="1"/>
        <end position="44"/>
    </location>
</feature>
<dbReference type="EMBL" id="CAIX01001237">
    <property type="protein sequence ID" value="CCI11568.1"/>
    <property type="molecule type" value="Genomic_DNA"/>
</dbReference>
<gene>
    <name evidence="2" type="ORF">BN9_131270</name>
</gene>
<name>A0A024FWL9_9STRA</name>
<protein>
    <submittedName>
        <fullName evidence="2">Uncharacterized protein</fullName>
    </submittedName>
</protein>
<dbReference type="Proteomes" id="UP000053237">
    <property type="component" value="Unassembled WGS sequence"/>
</dbReference>
<keyword evidence="3" id="KW-1185">Reference proteome</keyword>
<dbReference type="AlphaFoldDB" id="A0A024FWL9"/>
<organism evidence="2 3">
    <name type="scientific">Albugo candida</name>
    <dbReference type="NCBI Taxonomy" id="65357"/>
    <lineage>
        <taxon>Eukaryota</taxon>
        <taxon>Sar</taxon>
        <taxon>Stramenopiles</taxon>
        <taxon>Oomycota</taxon>
        <taxon>Peronosporomycetes</taxon>
        <taxon>Albuginales</taxon>
        <taxon>Albuginaceae</taxon>
        <taxon>Albugo</taxon>
    </lineage>
</organism>
<proteinExistence type="predicted"/>
<evidence type="ECO:0000313" key="2">
    <source>
        <dbReference type="EMBL" id="CCI11568.1"/>
    </source>
</evidence>
<reference evidence="2 3" key="1">
    <citation type="submission" date="2012-05" db="EMBL/GenBank/DDBJ databases">
        <title>Recombination and specialization in a pathogen metapopulation.</title>
        <authorList>
            <person name="Gardiner A."/>
            <person name="Kemen E."/>
            <person name="Schultz-Larsen T."/>
            <person name="MacLean D."/>
            <person name="Van Oosterhout C."/>
            <person name="Jones J.D.G."/>
        </authorList>
    </citation>
    <scope>NUCLEOTIDE SEQUENCE [LARGE SCALE GENOMIC DNA]</scope>
    <source>
        <strain evidence="2 3">Ac Nc2</strain>
    </source>
</reference>
<dbReference type="InParanoid" id="A0A024FWL9"/>